<evidence type="ECO:0000256" key="1">
    <source>
        <dbReference type="SAM" id="MobiDB-lite"/>
    </source>
</evidence>
<sequence>MPLDERDNMRRTAGIALAALGLIVAVVGIIIGVVDKTESTATAVAEGGSAPYVYTAPGVLELGAETVKVKVAGSGNASVTLAFGTSDDVESWVKGLPATKITGLTNWNTLKTEKAKGGNAKGAPTLADSDMWIEKKTEKGAVEEQYRIDENNAGSISLIATSSDGKAPTVSLTWDRNLKPFNNIPIVVVGLLMALVGAALLALDHQDRLQKAEREAIRERKLARRAARANAETTVLSKASDAERDEDLESGKPTVPMAPVDGGPGPNPSAGRGASSGPGVVPAVGAPAGADADATPTEALAAHDVRQSRRHAAPDRSTAGGPAAPGSAPGGLPPREAPVREAAPHRAAPPSAPRPSGGQASGAQPHGLPQADAAPEIAQIMGGQTMPPRTSVPGLGSDTQEIDLGAVAKGGFPTPPAGQPHETARNEQANATGRTLGAGIIAGSPRADELRGRELSAEDRIVIPEAPGAQKGDGMPRGDGMPEAGAQAASEPGAQADGDMRVTDASVVSDVGVRGADVPKTAWRGRWGFAHSEDAENPVGGNDNEEDAHA</sequence>
<feature type="compositionally biased region" description="Basic and acidic residues" evidence="1">
    <location>
        <begin position="446"/>
        <end position="462"/>
    </location>
</feature>
<feature type="compositionally biased region" description="Low complexity" evidence="1">
    <location>
        <begin position="268"/>
        <end position="294"/>
    </location>
</feature>
<feature type="region of interest" description="Disordered" evidence="1">
    <location>
        <begin position="527"/>
        <end position="550"/>
    </location>
</feature>
<proteinExistence type="predicted"/>
<keyword evidence="2" id="KW-1133">Transmembrane helix</keyword>
<dbReference type="STRING" id="1823756.A4H34_08220"/>
<accession>A0A179B2F9</accession>
<keyword evidence="2" id="KW-0812">Transmembrane</keyword>
<dbReference type="AlphaFoldDB" id="A0A179B2F9"/>
<protein>
    <submittedName>
        <fullName evidence="3">Uncharacterized protein</fullName>
    </submittedName>
</protein>
<feature type="transmembrane region" description="Helical" evidence="2">
    <location>
        <begin position="184"/>
        <end position="203"/>
    </location>
</feature>
<evidence type="ECO:0000313" key="3">
    <source>
        <dbReference type="EMBL" id="OAP85575.1"/>
    </source>
</evidence>
<feature type="region of interest" description="Disordered" evidence="1">
    <location>
        <begin position="224"/>
        <end position="500"/>
    </location>
</feature>
<dbReference type="Proteomes" id="UP000078368">
    <property type="component" value="Unassembled WGS sequence"/>
</dbReference>
<evidence type="ECO:0000256" key="2">
    <source>
        <dbReference type="SAM" id="Phobius"/>
    </source>
</evidence>
<comment type="caution">
    <text evidence="3">The sequence shown here is derived from an EMBL/GenBank/DDBJ whole genome shotgun (WGS) entry which is preliminary data.</text>
</comment>
<feature type="transmembrane region" description="Helical" evidence="2">
    <location>
        <begin position="12"/>
        <end position="34"/>
    </location>
</feature>
<dbReference type="EMBL" id="LVZK01000002">
    <property type="protein sequence ID" value="OAP85575.1"/>
    <property type="molecule type" value="Genomic_DNA"/>
</dbReference>
<organism evidence="3 4">
    <name type="scientific">Peptidiphaga gingivicola</name>
    <dbReference type="NCBI Taxonomy" id="2741497"/>
    <lineage>
        <taxon>Bacteria</taxon>
        <taxon>Bacillati</taxon>
        <taxon>Actinomycetota</taxon>
        <taxon>Actinomycetes</taxon>
        <taxon>Actinomycetales</taxon>
        <taxon>Actinomycetaceae</taxon>
        <taxon>Peptidiphaga</taxon>
    </lineage>
</organism>
<reference evidence="3 4" key="1">
    <citation type="submission" date="2016-04" db="EMBL/GenBank/DDBJ databases">
        <title>Peptidophaga gingivicola gen. nov., sp. nov., isolated from human subgingival plaque.</title>
        <authorList>
            <person name="Beall C.J."/>
            <person name="Mokrzan E.M."/>
            <person name="Griffen A.L."/>
            <person name="Leys E.J."/>
        </authorList>
    </citation>
    <scope>NUCLEOTIDE SEQUENCE [LARGE SCALE GENOMIC DNA]</scope>
    <source>
        <strain evidence="3 4">BA112</strain>
    </source>
</reference>
<keyword evidence="2" id="KW-0472">Membrane</keyword>
<name>A0A179B2F9_9ACTO</name>
<feature type="compositionally biased region" description="Low complexity" evidence="1">
    <location>
        <begin position="345"/>
        <end position="363"/>
    </location>
</feature>
<keyword evidence="4" id="KW-1185">Reference proteome</keyword>
<evidence type="ECO:0000313" key="4">
    <source>
        <dbReference type="Proteomes" id="UP000078368"/>
    </source>
</evidence>
<gene>
    <name evidence="3" type="ORF">A4H34_08220</name>
</gene>